<feature type="region of interest" description="Disordered" evidence="1">
    <location>
        <begin position="89"/>
        <end position="110"/>
    </location>
</feature>
<dbReference type="AlphaFoldDB" id="A0A4Y7JU19"/>
<dbReference type="EMBL" id="CM010719">
    <property type="protein sequence ID" value="RZC63540.1"/>
    <property type="molecule type" value="Genomic_DNA"/>
</dbReference>
<proteinExistence type="predicted"/>
<dbReference type="Proteomes" id="UP000316621">
    <property type="component" value="Chromosome 5"/>
</dbReference>
<dbReference type="Gramene" id="RZC63540">
    <property type="protein sequence ID" value="RZC63540"/>
    <property type="gene ID" value="C5167_025297"/>
</dbReference>
<accession>A0A4Y7JU19</accession>
<feature type="compositionally biased region" description="Basic and acidic residues" evidence="1">
    <location>
        <begin position="89"/>
        <end position="106"/>
    </location>
</feature>
<sequence>MEADKKIKPDCFGSLVFCFDLEEAWCLVQQKVEQEAHKGFESGNTELVSARSAANYALFLSEMVKFTSSICPVRIKVLAALMDVITNADRAKSSHAEERRKEEKSEYQNPEFGHLTVTVYNLHNND</sequence>
<organism evidence="2 3">
    <name type="scientific">Papaver somniferum</name>
    <name type="common">Opium poppy</name>
    <dbReference type="NCBI Taxonomy" id="3469"/>
    <lineage>
        <taxon>Eukaryota</taxon>
        <taxon>Viridiplantae</taxon>
        <taxon>Streptophyta</taxon>
        <taxon>Embryophyta</taxon>
        <taxon>Tracheophyta</taxon>
        <taxon>Spermatophyta</taxon>
        <taxon>Magnoliopsida</taxon>
        <taxon>Ranunculales</taxon>
        <taxon>Papaveraceae</taxon>
        <taxon>Papaveroideae</taxon>
        <taxon>Papaver</taxon>
    </lineage>
</organism>
<evidence type="ECO:0000313" key="3">
    <source>
        <dbReference type="Proteomes" id="UP000316621"/>
    </source>
</evidence>
<protein>
    <submittedName>
        <fullName evidence="2">Uncharacterized protein</fullName>
    </submittedName>
</protein>
<name>A0A4Y7JU19_PAPSO</name>
<evidence type="ECO:0000256" key="1">
    <source>
        <dbReference type="SAM" id="MobiDB-lite"/>
    </source>
</evidence>
<gene>
    <name evidence="2" type="ORF">C5167_025297</name>
</gene>
<evidence type="ECO:0000313" key="2">
    <source>
        <dbReference type="EMBL" id="RZC63540.1"/>
    </source>
</evidence>
<reference evidence="2 3" key="1">
    <citation type="journal article" date="2018" name="Science">
        <title>The opium poppy genome and morphinan production.</title>
        <authorList>
            <person name="Guo L."/>
            <person name="Winzer T."/>
            <person name="Yang X."/>
            <person name="Li Y."/>
            <person name="Ning Z."/>
            <person name="He Z."/>
            <person name="Teodor R."/>
            <person name="Lu Y."/>
            <person name="Bowser T.A."/>
            <person name="Graham I.A."/>
            <person name="Ye K."/>
        </authorList>
    </citation>
    <scope>NUCLEOTIDE SEQUENCE [LARGE SCALE GENOMIC DNA]</scope>
    <source>
        <strain evidence="3">cv. HN1</strain>
        <tissue evidence="2">Leaves</tissue>
    </source>
</reference>
<keyword evidence="3" id="KW-1185">Reference proteome</keyword>